<dbReference type="AlphaFoldDB" id="A0A2M4C907"/>
<protein>
    <submittedName>
        <fullName evidence="1">Putative secreted protein</fullName>
    </submittedName>
</protein>
<accession>A0A2M4C907</accession>
<reference evidence="1" key="1">
    <citation type="submission" date="2018-01" db="EMBL/GenBank/DDBJ databases">
        <title>An insight into the sialome of Amazonian anophelines.</title>
        <authorList>
            <person name="Ribeiro J.M."/>
            <person name="Scarpassa V."/>
            <person name="Calvo E."/>
        </authorList>
    </citation>
    <scope>NUCLEOTIDE SEQUENCE</scope>
    <source>
        <tissue evidence="1">Salivary glands</tissue>
    </source>
</reference>
<dbReference type="EMBL" id="GGFJ01012653">
    <property type="protein sequence ID" value="MBW61794.1"/>
    <property type="molecule type" value="Transcribed_RNA"/>
</dbReference>
<organism evidence="1">
    <name type="scientific">Anopheles marajoara</name>
    <dbReference type="NCBI Taxonomy" id="58244"/>
    <lineage>
        <taxon>Eukaryota</taxon>
        <taxon>Metazoa</taxon>
        <taxon>Ecdysozoa</taxon>
        <taxon>Arthropoda</taxon>
        <taxon>Hexapoda</taxon>
        <taxon>Insecta</taxon>
        <taxon>Pterygota</taxon>
        <taxon>Neoptera</taxon>
        <taxon>Endopterygota</taxon>
        <taxon>Diptera</taxon>
        <taxon>Nematocera</taxon>
        <taxon>Culicoidea</taxon>
        <taxon>Culicidae</taxon>
        <taxon>Anophelinae</taxon>
        <taxon>Anopheles</taxon>
    </lineage>
</organism>
<evidence type="ECO:0000313" key="1">
    <source>
        <dbReference type="EMBL" id="MBW61794.1"/>
    </source>
</evidence>
<sequence length="98" mass="11248">MPQAKMYRWCRHMPSRSISAICISLLTTPVICSNWTVVRSCLTALWNATRMCCSCWKFTGPVYRNWTKRLDTLTPFWIQAVVGSRSVTLATCWPILSS</sequence>
<name>A0A2M4C907_9DIPT</name>
<proteinExistence type="predicted"/>